<name>A0A8C7B4C6_NEOVI</name>
<evidence type="ECO:0000313" key="1">
    <source>
        <dbReference type="Ensembl" id="ENSNVIP00000017144.1"/>
    </source>
</evidence>
<dbReference type="AlphaFoldDB" id="A0A8C7B4C6"/>
<proteinExistence type="predicted"/>
<keyword evidence="2" id="KW-1185">Reference proteome</keyword>
<sequence>MAAAAPRYSAEVAAVEQKMRRPPLHRALLVCPRPRCPGPLCLPRRPTPVRCVVPS</sequence>
<accession>A0A8C7B4C6</accession>
<organism evidence="1 2">
    <name type="scientific">Neovison vison</name>
    <name type="common">American mink</name>
    <name type="synonym">Mustela vison</name>
    <dbReference type="NCBI Taxonomy" id="452646"/>
    <lineage>
        <taxon>Eukaryota</taxon>
        <taxon>Metazoa</taxon>
        <taxon>Chordata</taxon>
        <taxon>Craniata</taxon>
        <taxon>Vertebrata</taxon>
        <taxon>Euteleostomi</taxon>
        <taxon>Mammalia</taxon>
        <taxon>Eutheria</taxon>
        <taxon>Laurasiatheria</taxon>
        <taxon>Carnivora</taxon>
        <taxon>Caniformia</taxon>
        <taxon>Musteloidea</taxon>
        <taxon>Mustelidae</taxon>
        <taxon>Mustelinae</taxon>
        <taxon>Neogale</taxon>
    </lineage>
</organism>
<evidence type="ECO:0000313" key="2">
    <source>
        <dbReference type="Proteomes" id="UP000694425"/>
    </source>
</evidence>
<reference evidence="1" key="1">
    <citation type="submission" date="2025-08" db="UniProtKB">
        <authorList>
            <consortium name="Ensembl"/>
        </authorList>
    </citation>
    <scope>IDENTIFICATION</scope>
</reference>
<dbReference type="Proteomes" id="UP000694425">
    <property type="component" value="Unplaced"/>
</dbReference>
<dbReference type="Ensembl" id="ENSNVIT00000019991.1">
    <property type="protein sequence ID" value="ENSNVIP00000017144.1"/>
    <property type="gene ID" value="ENSNVIG00000013438.1"/>
</dbReference>
<reference evidence="1" key="2">
    <citation type="submission" date="2025-09" db="UniProtKB">
        <authorList>
            <consortium name="Ensembl"/>
        </authorList>
    </citation>
    <scope>IDENTIFICATION</scope>
</reference>
<protein>
    <submittedName>
        <fullName evidence="1">Uncharacterized protein</fullName>
    </submittedName>
</protein>